<comment type="caution">
    <text evidence="2">The sequence shown here is derived from an EMBL/GenBank/DDBJ whole genome shotgun (WGS) entry which is preliminary data.</text>
</comment>
<gene>
    <name evidence="2" type="ORF">FQA47_011555</name>
</gene>
<evidence type="ECO:0000256" key="1">
    <source>
        <dbReference type="SAM" id="MobiDB-lite"/>
    </source>
</evidence>
<reference evidence="2" key="1">
    <citation type="journal article" name="BMC Genomics">
        <title>Long-read sequencing and de novo genome assembly of marine medaka (Oryzias melastigma).</title>
        <authorList>
            <person name="Liang P."/>
            <person name="Saqib H.S.A."/>
            <person name="Ni X."/>
            <person name="Shen Y."/>
        </authorList>
    </citation>
    <scope>NUCLEOTIDE SEQUENCE</scope>
    <source>
        <strain evidence="2">Bigg-433</strain>
    </source>
</reference>
<proteinExistence type="predicted"/>
<dbReference type="EMBL" id="WKFB01000268">
    <property type="protein sequence ID" value="KAF6728963.1"/>
    <property type="molecule type" value="Genomic_DNA"/>
</dbReference>
<evidence type="ECO:0000313" key="3">
    <source>
        <dbReference type="Proteomes" id="UP000646548"/>
    </source>
</evidence>
<name>A0A834CKH0_ORYME</name>
<feature type="region of interest" description="Disordered" evidence="1">
    <location>
        <begin position="1"/>
        <end position="24"/>
    </location>
</feature>
<organism evidence="2 3">
    <name type="scientific">Oryzias melastigma</name>
    <name type="common">Marine medaka</name>
    <dbReference type="NCBI Taxonomy" id="30732"/>
    <lineage>
        <taxon>Eukaryota</taxon>
        <taxon>Metazoa</taxon>
        <taxon>Chordata</taxon>
        <taxon>Craniata</taxon>
        <taxon>Vertebrata</taxon>
        <taxon>Euteleostomi</taxon>
        <taxon>Actinopterygii</taxon>
        <taxon>Neopterygii</taxon>
        <taxon>Teleostei</taxon>
        <taxon>Neoteleostei</taxon>
        <taxon>Acanthomorphata</taxon>
        <taxon>Ovalentaria</taxon>
        <taxon>Atherinomorphae</taxon>
        <taxon>Beloniformes</taxon>
        <taxon>Adrianichthyidae</taxon>
        <taxon>Oryziinae</taxon>
        <taxon>Oryzias</taxon>
    </lineage>
</organism>
<accession>A0A834CKH0</accession>
<protein>
    <submittedName>
        <fullName evidence="2">Uncharacterized protein</fullName>
    </submittedName>
</protein>
<evidence type="ECO:0000313" key="2">
    <source>
        <dbReference type="EMBL" id="KAF6728963.1"/>
    </source>
</evidence>
<sequence>MKPRTSSGPCARAVSPCGSPRGSSSSLTYAARALRSRAVGCASAGPVLTVQTVSPRISAPASLLWMIKSARERARSPALPAQICCICACSHRRAQNRACLSAAGFEVRDVMFAGGLQSPSDTPDSLAPPPSNISSDHSPQLLLEGQMMTVKEDTNEPKTRFHLKS</sequence>
<dbReference type="Proteomes" id="UP000646548">
    <property type="component" value="Unassembled WGS sequence"/>
</dbReference>
<dbReference type="AlphaFoldDB" id="A0A834CKH0"/>
<feature type="region of interest" description="Disordered" evidence="1">
    <location>
        <begin position="116"/>
        <end position="141"/>
    </location>
</feature>
<feature type="compositionally biased region" description="Low complexity" evidence="1">
    <location>
        <begin position="15"/>
        <end position="24"/>
    </location>
</feature>